<keyword evidence="4" id="KW-1185">Reference proteome</keyword>
<accession>A0A2U2JDT9</accession>
<dbReference type="EMBL" id="QFFG01000001">
    <property type="protein sequence ID" value="PWG06441.1"/>
    <property type="molecule type" value="Genomic_DNA"/>
</dbReference>
<feature type="chain" id="PRO_5015606764" evidence="2">
    <location>
        <begin position="33"/>
        <end position="166"/>
    </location>
</feature>
<comment type="caution">
    <text evidence="3">The sequence shown here is derived from an EMBL/GenBank/DDBJ whole genome shotgun (WGS) entry which is preliminary data.</text>
</comment>
<evidence type="ECO:0000313" key="4">
    <source>
        <dbReference type="Proteomes" id="UP000245670"/>
    </source>
</evidence>
<evidence type="ECO:0000256" key="1">
    <source>
        <dbReference type="SAM" id="MobiDB-lite"/>
    </source>
</evidence>
<evidence type="ECO:0000256" key="2">
    <source>
        <dbReference type="SAM" id="SignalP"/>
    </source>
</evidence>
<feature type="signal peptide" evidence="2">
    <location>
        <begin position="1"/>
        <end position="32"/>
    </location>
</feature>
<name>A0A2U2JDT9_9FLAO</name>
<evidence type="ECO:0000313" key="3">
    <source>
        <dbReference type="EMBL" id="PWG06441.1"/>
    </source>
</evidence>
<feature type="region of interest" description="Disordered" evidence="1">
    <location>
        <begin position="135"/>
        <end position="166"/>
    </location>
</feature>
<dbReference type="Proteomes" id="UP000245670">
    <property type="component" value="Unassembled WGS sequence"/>
</dbReference>
<feature type="compositionally biased region" description="Basic and acidic residues" evidence="1">
    <location>
        <begin position="135"/>
        <end position="160"/>
    </location>
</feature>
<proteinExistence type="predicted"/>
<reference evidence="3 4" key="1">
    <citation type="submission" date="2018-05" db="EMBL/GenBank/DDBJ databases">
        <title>Polaribacter aquimarinus sp. nov., isolated from sediment in a sediment of sea.</title>
        <authorList>
            <person name="Lu D."/>
        </authorList>
    </citation>
    <scope>NUCLEOTIDE SEQUENCE [LARGE SCALE GENOMIC DNA]</scope>
    <source>
        <strain evidence="3 4">ZY113</strain>
    </source>
</reference>
<sequence length="166" mass="19761">MSLSKTNKKMKIKTIILQISFMSLMMFGSAIFAQESNYKLITKELTKEQKVLLQKEREIMKANRDAFKATLTKEQLAILKDKTISRSEVRLRLMKTFTKTQKDLVRNQQVRLRKTRESFRKTLTREQRKMLKERIDKIRKAKDRGELKNGPRERNSDGRKTRPKKN</sequence>
<organism evidence="3 4">
    <name type="scientific">Polaribacter aquimarinus</name>
    <dbReference type="NCBI Taxonomy" id="2100726"/>
    <lineage>
        <taxon>Bacteria</taxon>
        <taxon>Pseudomonadati</taxon>
        <taxon>Bacteroidota</taxon>
        <taxon>Flavobacteriia</taxon>
        <taxon>Flavobacteriales</taxon>
        <taxon>Flavobacteriaceae</taxon>
    </lineage>
</organism>
<gene>
    <name evidence="3" type="ORF">DIS07_01015</name>
</gene>
<keyword evidence="2" id="KW-0732">Signal</keyword>
<protein>
    <submittedName>
        <fullName evidence="3">Uncharacterized protein</fullName>
    </submittedName>
</protein>
<dbReference type="AlphaFoldDB" id="A0A2U2JDT9"/>